<gene>
    <name evidence="2" type="ORF">BJF93_03365</name>
</gene>
<evidence type="ECO:0000259" key="1">
    <source>
        <dbReference type="Pfam" id="PF01850"/>
    </source>
</evidence>
<dbReference type="Gene3D" id="3.40.50.1010">
    <property type="entry name" value="5'-nuclease"/>
    <property type="match status" value="1"/>
</dbReference>
<dbReference type="SUPFAM" id="SSF88723">
    <property type="entry name" value="PIN domain-like"/>
    <property type="match status" value="1"/>
</dbReference>
<name>A0A1Q9AZI3_9HYPH</name>
<dbReference type="PANTHER" id="PTHR39664:SF2">
    <property type="entry name" value="NUCLEIC ACID-BINDING PROTEIN, CONTAINING PIN DOMAIN-RELATED"/>
    <property type="match status" value="1"/>
</dbReference>
<sequence>MTSQRAIDTNVLVRIAVADDAQQIKAIERLFASLAPEETLLIGLPVILETHWVLGRYYKCSIDVIMDFFQAVLERREMEVADFEILANTIEVVRRTKADFEDALIAECNRFAGCEATLTFDRSAARKISGMELLA</sequence>
<dbReference type="OrthoDB" id="3175275at2"/>
<dbReference type="InterPro" id="IPR002716">
    <property type="entry name" value="PIN_dom"/>
</dbReference>
<dbReference type="Pfam" id="PF01850">
    <property type="entry name" value="PIN"/>
    <property type="match status" value="1"/>
</dbReference>
<organism evidence="2 3">
    <name type="scientific">Xaviernesmea oryzae</name>
    <dbReference type="NCBI Taxonomy" id="464029"/>
    <lineage>
        <taxon>Bacteria</taxon>
        <taxon>Pseudomonadati</taxon>
        <taxon>Pseudomonadota</taxon>
        <taxon>Alphaproteobacteria</taxon>
        <taxon>Hyphomicrobiales</taxon>
        <taxon>Rhizobiaceae</taxon>
        <taxon>Rhizobium/Agrobacterium group</taxon>
        <taxon>Xaviernesmea</taxon>
    </lineage>
</organism>
<comment type="caution">
    <text evidence="2">The sequence shown here is derived from an EMBL/GenBank/DDBJ whole genome shotgun (WGS) entry which is preliminary data.</text>
</comment>
<evidence type="ECO:0000313" key="3">
    <source>
        <dbReference type="Proteomes" id="UP000186364"/>
    </source>
</evidence>
<dbReference type="AlphaFoldDB" id="A0A1Q9AZI3"/>
<dbReference type="InterPro" id="IPR029060">
    <property type="entry name" value="PIN-like_dom_sf"/>
</dbReference>
<feature type="domain" description="PIN" evidence="1">
    <location>
        <begin position="7"/>
        <end position="126"/>
    </location>
</feature>
<dbReference type="PANTHER" id="PTHR39664">
    <property type="match status" value="1"/>
</dbReference>
<keyword evidence="3" id="KW-1185">Reference proteome</keyword>
<proteinExistence type="predicted"/>
<accession>A0A1Q9AZI3</accession>
<dbReference type="CDD" id="cd18683">
    <property type="entry name" value="PIN_VapC-like"/>
    <property type="match status" value="1"/>
</dbReference>
<evidence type="ECO:0000313" key="2">
    <source>
        <dbReference type="EMBL" id="OLP61100.1"/>
    </source>
</evidence>
<dbReference type="EMBL" id="MKIP01000034">
    <property type="protein sequence ID" value="OLP61100.1"/>
    <property type="molecule type" value="Genomic_DNA"/>
</dbReference>
<dbReference type="RefSeq" id="WP_075626990.1">
    <property type="nucleotide sequence ID" value="NZ_FOAM01000006.1"/>
</dbReference>
<protein>
    <submittedName>
        <fullName evidence="2">Twitching motility protein PilT</fullName>
    </submittedName>
</protein>
<reference evidence="2 3" key="1">
    <citation type="submission" date="2016-09" db="EMBL/GenBank/DDBJ databases">
        <title>Rhizobium sp. nov., a novel species isolated from the rice rhizosphere.</title>
        <authorList>
            <person name="Zhao J."/>
            <person name="Zhang X."/>
        </authorList>
    </citation>
    <scope>NUCLEOTIDE SEQUENCE [LARGE SCALE GENOMIC DNA]</scope>
    <source>
        <strain evidence="2 3">1.7048</strain>
    </source>
</reference>
<dbReference type="Proteomes" id="UP000186364">
    <property type="component" value="Unassembled WGS sequence"/>
</dbReference>